<dbReference type="Gene3D" id="3.30.450.20">
    <property type="entry name" value="PAS domain"/>
    <property type="match status" value="1"/>
</dbReference>
<dbReference type="InterPro" id="IPR000014">
    <property type="entry name" value="PAS"/>
</dbReference>
<evidence type="ECO:0008006" key="5">
    <source>
        <dbReference type="Google" id="ProtNLM"/>
    </source>
</evidence>
<dbReference type="PROSITE" id="PS50112">
    <property type="entry name" value="PAS"/>
    <property type="match status" value="1"/>
</dbReference>
<dbReference type="InterPro" id="IPR050469">
    <property type="entry name" value="Diguanylate_Cyclase"/>
</dbReference>
<dbReference type="Pfam" id="PF00990">
    <property type="entry name" value="GGDEF"/>
    <property type="match status" value="1"/>
</dbReference>
<dbReference type="InterPro" id="IPR029016">
    <property type="entry name" value="GAF-like_dom_sf"/>
</dbReference>
<dbReference type="InterPro" id="IPR035965">
    <property type="entry name" value="PAS-like_dom_sf"/>
</dbReference>
<dbReference type="SMART" id="SM00267">
    <property type="entry name" value="GGDEF"/>
    <property type="match status" value="1"/>
</dbReference>
<dbReference type="InterPro" id="IPR029787">
    <property type="entry name" value="Nucleotide_cyclase"/>
</dbReference>
<dbReference type="InterPro" id="IPR000160">
    <property type="entry name" value="GGDEF_dom"/>
</dbReference>
<dbReference type="InterPro" id="IPR043128">
    <property type="entry name" value="Rev_trsase/Diguanyl_cyclase"/>
</dbReference>
<evidence type="ECO:0000259" key="1">
    <source>
        <dbReference type="PROSITE" id="PS50112"/>
    </source>
</evidence>
<proteinExistence type="predicted"/>
<feature type="domain" description="PAS" evidence="1">
    <location>
        <begin position="348"/>
        <end position="395"/>
    </location>
</feature>
<gene>
    <name evidence="3" type="ORF">GCM10010842_20360</name>
</gene>
<feature type="domain" description="GGDEF" evidence="2">
    <location>
        <begin position="649"/>
        <end position="770"/>
    </location>
</feature>
<dbReference type="PANTHER" id="PTHR45138">
    <property type="entry name" value="REGULATORY COMPONENTS OF SENSORY TRANSDUCTION SYSTEM"/>
    <property type="match status" value="1"/>
</dbReference>
<dbReference type="Gene3D" id="3.30.450.40">
    <property type="match status" value="1"/>
</dbReference>
<organism evidence="3 4">
    <name type="scientific">Deinococcus daejeonensis</name>
    <dbReference type="NCBI Taxonomy" id="1007098"/>
    <lineage>
        <taxon>Bacteria</taxon>
        <taxon>Thermotogati</taxon>
        <taxon>Deinococcota</taxon>
        <taxon>Deinococci</taxon>
        <taxon>Deinococcales</taxon>
        <taxon>Deinococcaceae</taxon>
        <taxon>Deinococcus</taxon>
    </lineage>
</organism>
<dbReference type="PROSITE" id="PS50887">
    <property type="entry name" value="GGDEF"/>
    <property type="match status" value="1"/>
</dbReference>
<dbReference type="PANTHER" id="PTHR45138:SF9">
    <property type="entry name" value="DIGUANYLATE CYCLASE DGCM-RELATED"/>
    <property type="match status" value="1"/>
</dbReference>
<dbReference type="SUPFAM" id="SSF55781">
    <property type="entry name" value="GAF domain-like"/>
    <property type="match status" value="2"/>
</dbReference>
<dbReference type="SUPFAM" id="SSF55073">
    <property type="entry name" value="Nucleotide cyclase"/>
    <property type="match status" value="1"/>
</dbReference>
<keyword evidence="4" id="KW-1185">Reference proteome</keyword>
<evidence type="ECO:0000259" key="2">
    <source>
        <dbReference type="PROSITE" id="PS50887"/>
    </source>
</evidence>
<dbReference type="Proteomes" id="UP000645517">
    <property type="component" value="Unassembled WGS sequence"/>
</dbReference>
<evidence type="ECO:0000313" key="4">
    <source>
        <dbReference type="Proteomes" id="UP000645517"/>
    </source>
</evidence>
<evidence type="ECO:0000313" key="3">
    <source>
        <dbReference type="EMBL" id="GGN37970.1"/>
    </source>
</evidence>
<dbReference type="CDD" id="cd01949">
    <property type="entry name" value="GGDEF"/>
    <property type="match status" value="1"/>
</dbReference>
<dbReference type="EMBL" id="BMOR01000007">
    <property type="protein sequence ID" value="GGN37970.1"/>
    <property type="molecule type" value="Genomic_DNA"/>
</dbReference>
<protein>
    <recommendedName>
        <fullName evidence="5">Diguanylate cyclase</fullName>
    </recommendedName>
</protein>
<sequence>MGDTHCVKVVCEGAYLTPARRHRYDEGHVIQPPNAPDPRVDACARYAVLDLGVYPDLDRVCRVMAGALGVEHVAVVLATARRCWVPAAAGWTPRDLGQRAAEQLSKAPRSPAAWAGARLPAFDALFGDGHWGAAATTPLTTPGGVQIGLLLAASAAPRVDWDRSAAQLHDGAALIMQVLEARAASAQLDRGRQERERLAGRLHQATLTARTFQAIADLTALPLDEDDSLRGAAQLTAELISADWAGLQFRPGGTPESVWPEQDGRPGPPLPASDVPVLDAAAGWTFPDGEPGALACVDVPGRAARLAFARRGMDARWSSSDRQVLRDLTWALRHLLSFAAQASALRGLEEQLQFALRNLPMILWVTDARGALAVAEGSGLTQLGLRREQVLGRSLDEVLGGTLNVTALRAELGVGQERRQEVTLAGRVYDTHRVRLPDGGGTLGVAFDVTELVESRAQARRAQRHAETLLDLTQVMALSGSLPEVTLQALEVLLPALPHSWMVLWFREGPLLRPLVSCGEQPEAIAQWQRRGVPLTDAFAQRLLAGAAVQLNPPDLPERLRNEGLHGALLMPVRAGETLMVLGAYRREPLAWSPVERDLLSVAARVVQVSLERRDTLAELRSAAVTDSLTGLGNRRAFEADLRAALARGPVTLVTLDVDGLKQVNDTQGHARGDELLRSVARALGNLLGPDEGAYRVGGDEFCLLLRGLPGRALPDLDAALLSVKADGFAQAGASAGSASAPLDGQDPEALWQLADERMYLEKARRRQVR</sequence>
<name>A0ABQ2J1Z5_9DEIO</name>
<dbReference type="Gene3D" id="3.30.70.270">
    <property type="match status" value="1"/>
</dbReference>
<dbReference type="NCBIfam" id="TIGR00254">
    <property type="entry name" value="GGDEF"/>
    <property type="match status" value="1"/>
</dbReference>
<reference evidence="4" key="1">
    <citation type="journal article" date="2019" name="Int. J. Syst. Evol. Microbiol.">
        <title>The Global Catalogue of Microorganisms (GCM) 10K type strain sequencing project: providing services to taxonomists for standard genome sequencing and annotation.</title>
        <authorList>
            <consortium name="The Broad Institute Genomics Platform"/>
            <consortium name="The Broad Institute Genome Sequencing Center for Infectious Disease"/>
            <person name="Wu L."/>
            <person name="Ma J."/>
        </authorList>
    </citation>
    <scope>NUCLEOTIDE SEQUENCE [LARGE SCALE GENOMIC DNA]</scope>
    <source>
        <strain evidence="4">JCM 16918</strain>
    </source>
</reference>
<dbReference type="SUPFAM" id="SSF55785">
    <property type="entry name" value="PYP-like sensor domain (PAS domain)"/>
    <property type="match status" value="1"/>
</dbReference>
<accession>A0ABQ2J1Z5</accession>
<comment type="caution">
    <text evidence="3">The sequence shown here is derived from an EMBL/GenBank/DDBJ whole genome shotgun (WGS) entry which is preliminary data.</text>
</comment>